<dbReference type="AlphaFoldDB" id="A0A7J7L616"/>
<proteinExistence type="predicted"/>
<feature type="region of interest" description="Disordered" evidence="1">
    <location>
        <begin position="15"/>
        <end position="38"/>
    </location>
</feature>
<comment type="caution">
    <text evidence="2">The sequence shown here is derived from an EMBL/GenBank/DDBJ whole genome shotgun (WGS) entry which is preliminary data.</text>
</comment>
<sequence>MPEFTTSSKLAQAFSKKKMLKRGSTSGTTGSGKVEGGAKKIRVDCSSKMIRAKVAENRPGVEDELKAVKDRVRLVAHKGVKEMSKVAAPLMKGICLEMVEKKVELKVGR</sequence>
<gene>
    <name evidence="2" type="ORF">GIB67_042937</name>
</gene>
<evidence type="ECO:0000256" key="1">
    <source>
        <dbReference type="SAM" id="MobiDB-lite"/>
    </source>
</evidence>
<evidence type="ECO:0000313" key="3">
    <source>
        <dbReference type="Proteomes" id="UP000541444"/>
    </source>
</evidence>
<dbReference type="EMBL" id="JACGCM010002617">
    <property type="protein sequence ID" value="KAF6138032.1"/>
    <property type="molecule type" value="Genomic_DNA"/>
</dbReference>
<reference evidence="2 3" key="1">
    <citation type="journal article" date="2020" name="IScience">
        <title>Genome Sequencing of the Endangered Kingdonia uniflora (Circaeasteraceae, Ranunculales) Reveals Potential Mechanisms of Evolutionary Specialization.</title>
        <authorList>
            <person name="Sun Y."/>
            <person name="Deng T."/>
            <person name="Zhang A."/>
            <person name="Moore M.J."/>
            <person name="Landis J.B."/>
            <person name="Lin N."/>
            <person name="Zhang H."/>
            <person name="Zhang X."/>
            <person name="Huang J."/>
            <person name="Zhang X."/>
            <person name="Sun H."/>
            <person name="Wang H."/>
        </authorList>
    </citation>
    <scope>NUCLEOTIDE SEQUENCE [LARGE SCALE GENOMIC DNA]</scope>
    <source>
        <strain evidence="2">TB1705</strain>
        <tissue evidence="2">Leaf</tissue>
    </source>
</reference>
<accession>A0A7J7L616</accession>
<evidence type="ECO:0000313" key="2">
    <source>
        <dbReference type="EMBL" id="KAF6138032.1"/>
    </source>
</evidence>
<name>A0A7J7L616_9MAGN</name>
<dbReference type="Proteomes" id="UP000541444">
    <property type="component" value="Unassembled WGS sequence"/>
</dbReference>
<protein>
    <submittedName>
        <fullName evidence="2">Uncharacterized protein</fullName>
    </submittedName>
</protein>
<keyword evidence="3" id="KW-1185">Reference proteome</keyword>
<organism evidence="2 3">
    <name type="scientific">Kingdonia uniflora</name>
    <dbReference type="NCBI Taxonomy" id="39325"/>
    <lineage>
        <taxon>Eukaryota</taxon>
        <taxon>Viridiplantae</taxon>
        <taxon>Streptophyta</taxon>
        <taxon>Embryophyta</taxon>
        <taxon>Tracheophyta</taxon>
        <taxon>Spermatophyta</taxon>
        <taxon>Magnoliopsida</taxon>
        <taxon>Ranunculales</taxon>
        <taxon>Circaeasteraceae</taxon>
        <taxon>Kingdonia</taxon>
    </lineage>
</organism>